<accession>A0A9P0AZW3</accession>
<feature type="compositionally biased region" description="Basic and acidic residues" evidence="1">
    <location>
        <begin position="8"/>
        <end position="29"/>
    </location>
</feature>
<feature type="compositionally biased region" description="Basic and acidic residues" evidence="1">
    <location>
        <begin position="72"/>
        <end position="99"/>
    </location>
</feature>
<gene>
    <name evidence="2" type="ORF">MELIAE_LOCUS4260</name>
</gene>
<dbReference type="Pfam" id="PF08524">
    <property type="entry name" value="rRNA_processing"/>
    <property type="match status" value="1"/>
</dbReference>
<dbReference type="InterPro" id="IPR013730">
    <property type="entry name" value="Fyv7/TAP26"/>
</dbReference>
<evidence type="ECO:0000313" key="3">
    <source>
        <dbReference type="Proteomes" id="UP001154078"/>
    </source>
</evidence>
<sequence>MGKNNRVSPDRPFRKRDNFFDKSKPEFKAKNKFPNKYNKAKPTDLKPKKDFLKPSTNGSNDFFVKPFSAKNEISKQSEKPDKKVNTESQKERRPFDKKAWRLKKYSKKYKLDQWEDKRKKAVLRGYYRNLKDDEPKLDVKKIYEENPSEDEDDAGRTNEENENNLNKSIDDEKELPISEPEVFEEPAINAKQKKNKAFKKAHMEFQRLKEEKLKKKEEVMKVKAEKEKAIEEYKKKKNEKFKRLNKKTKRGQPIMKDRIEMLLERIQQNVNN</sequence>
<keyword evidence="3" id="KW-1185">Reference proteome</keyword>
<evidence type="ECO:0008006" key="4">
    <source>
        <dbReference type="Google" id="ProtNLM"/>
    </source>
</evidence>
<evidence type="ECO:0000313" key="2">
    <source>
        <dbReference type="EMBL" id="CAH0551705.1"/>
    </source>
</evidence>
<dbReference type="AlphaFoldDB" id="A0A9P0AZW3"/>
<feature type="region of interest" description="Disordered" evidence="1">
    <location>
        <begin position="1"/>
        <end position="99"/>
    </location>
</feature>
<protein>
    <recommendedName>
        <fullName evidence="4">Thyroid transcription factor 1-associated protein 26 homolog</fullName>
    </recommendedName>
</protein>
<name>A0A9P0AZW3_BRAAE</name>
<feature type="compositionally biased region" description="Basic and acidic residues" evidence="1">
    <location>
        <begin position="41"/>
        <end position="52"/>
    </location>
</feature>
<dbReference type="PANTHER" id="PTHR15657">
    <property type="entry name" value="THYROID TRANSCRIPTION FACTOR 1-ASSOCIATED PROTEIN 26"/>
    <property type="match status" value="1"/>
</dbReference>
<dbReference type="Proteomes" id="UP001154078">
    <property type="component" value="Chromosome 2"/>
</dbReference>
<feature type="region of interest" description="Disordered" evidence="1">
    <location>
        <begin position="137"/>
        <end position="195"/>
    </location>
</feature>
<dbReference type="PRINTS" id="PR01854">
    <property type="entry name" value="BR22PROTEIN"/>
</dbReference>
<dbReference type="OrthoDB" id="5377144at2759"/>
<dbReference type="GO" id="GO:0005634">
    <property type="term" value="C:nucleus"/>
    <property type="evidence" value="ECO:0007669"/>
    <property type="project" value="TreeGrafter"/>
</dbReference>
<dbReference type="PANTHER" id="PTHR15657:SF1">
    <property type="entry name" value="THYROID TRANSCRIPTION FACTOR 1-ASSOCIATED PROTEIN 26"/>
    <property type="match status" value="1"/>
</dbReference>
<proteinExistence type="predicted"/>
<reference evidence="2" key="1">
    <citation type="submission" date="2021-12" db="EMBL/GenBank/DDBJ databases">
        <authorList>
            <person name="King R."/>
        </authorList>
    </citation>
    <scope>NUCLEOTIDE SEQUENCE</scope>
</reference>
<evidence type="ECO:0000256" key="1">
    <source>
        <dbReference type="SAM" id="MobiDB-lite"/>
    </source>
</evidence>
<dbReference type="EMBL" id="OV121133">
    <property type="protein sequence ID" value="CAH0551705.1"/>
    <property type="molecule type" value="Genomic_DNA"/>
</dbReference>
<organism evidence="2 3">
    <name type="scientific">Brassicogethes aeneus</name>
    <name type="common">Rape pollen beetle</name>
    <name type="synonym">Meligethes aeneus</name>
    <dbReference type="NCBI Taxonomy" id="1431903"/>
    <lineage>
        <taxon>Eukaryota</taxon>
        <taxon>Metazoa</taxon>
        <taxon>Ecdysozoa</taxon>
        <taxon>Arthropoda</taxon>
        <taxon>Hexapoda</taxon>
        <taxon>Insecta</taxon>
        <taxon>Pterygota</taxon>
        <taxon>Neoptera</taxon>
        <taxon>Endopterygota</taxon>
        <taxon>Coleoptera</taxon>
        <taxon>Polyphaga</taxon>
        <taxon>Cucujiformia</taxon>
        <taxon>Nitidulidae</taxon>
        <taxon>Meligethinae</taxon>
        <taxon>Brassicogethes</taxon>
    </lineage>
</organism>